<dbReference type="Proteomes" id="UP000252189">
    <property type="component" value="Unassembled WGS sequence"/>
</dbReference>
<sequence length="224" mass="24273">MPSGDRRVDAEKRATLRRFAALGAATPLAGLSAGEAEAKTDGTDARDAILGYVNATPGAHFSKLRDDLKLGTGETQHHLRRLLDEGHASDASVSPSDHRSDGGALVSRRDGDYRRFFVADRFSTFEQVALGYLRRETPRRMLMTLLRHPDATGSEIAGALDVSRATVSTYASQLDAAGLLDRTDGYAVSRPETVITLLVRYADSFDAETRAFAADADSLVRYDP</sequence>
<dbReference type="Pfam" id="PF12802">
    <property type="entry name" value="MarR_2"/>
    <property type="match status" value="1"/>
</dbReference>
<dbReference type="InterPro" id="IPR036388">
    <property type="entry name" value="WH-like_DNA-bd_sf"/>
</dbReference>
<evidence type="ECO:0000313" key="4">
    <source>
        <dbReference type="EMBL" id="RCU46302.1"/>
    </source>
</evidence>
<reference evidence="4 5" key="1">
    <citation type="submission" date="2018-07" db="EMBL/GenBank/DDBJ databases">
        <title>Genome sequences of Haloplanus salinus JCM 18368T.</title>
        <authorList>
            <person name="Kim Y.B."/>
            <person name="Roh S.W."/>
        </authorList>
    </citation>
    <scope>NUCLEOTIDE SEQUENCE [LARGE SCALE GENOMIC DNA]</scope>
    <source>
        <strain evidence="4 5">JCM 18368</strain>
    </source>
</reference>
<dbReference type="AlphaFoldDB" id="A0A368N711"/>
<proteinExistence type="predicted"/>
<dbReference type="OrthoDB" id="156316at2157"/>
<dbReference type="PANTHER" id="PTHR36216">
    <property type="entry name" value="TRANSCRIPTIONAL REGULATOR, TRMB"/>
    <property type="match status" value="1"/>
</dbReference>
<evidence type="ECO:0000256" key="1">
    <source>
        <dbReference type="SAM" id="MobiDB-lite"/>
    </source>
</evidence>
<gene>
    <name evidence="4" type="ORF">DU504_02665</name>
</gene>
<dbReference type="PANTHER" id="PTHR36216:SF1">
    <property type="entry name" value="HTH ARSR-TYPE DOMAIN-CONTAINING PROTEIN"/>
    <property type="match status" value="1"/>
</dbReference>
<feature type="compositionally biased region" description="Basic and acidic residues" evidence="1">
    <location>
        <begin position="96"/>
        <end position="105"/>
    </location>
</feature>
<accession>A0A368N711</accession>
<evidence type="ECO:0000313" key="5">
    <source>
        <dbReference type="Proteomes" id="UP000252189"/>
    </source>
</evidence>
<dbReference type="CDD" id="cd00090">
    <property type="entry name" value="HTH_ARSR"/>
    <property type="match status" value="1"/>
</dbReference>
<feature type="region of interest" description="Disordered" evidence="1">
    <location>
        <begin position="86"/>
        <end position="105"/>
    </location>
</feature>
<dbReference type="SUPFAM" id="SSF46785">
    <property type="entry name" value="Winged helix' DNA-binding domain"/>
    <property type="match status" value="1"/>
</dbReference>
<feature type="domain" description="HTH marR-type" evidence="2">
    <location>
        <begin position="140"/>
        <end position="184"/>
    </location>
</feature>
<dbReference type="EMBL" id="QPHM01000001">
    <property type="protein sequence ID" value="RCU46302.1"/>
    <property type="molecule type" value="Genomic_DNA"/>
</dbReference>
<organism evidence="4 5">
    <name type="scientific">Haloplanus salinus</name>
    <dbReference type="NCBI Taxonomy" id="1126245"/>
    <lineage>
        <taxon>Archaea</taxon>
        <taxon>Methanobacteriati</taxon>
        <taxon>Methanobacteriota</taxon>
        <taxon>Stenosarchaea group</taxon>
        <taxon>Halobacteria</taxon>
        <taxon>Halobacteriales</taxon>
        <taxon>Haloferacaceae</taxon>
        <taxon>Haloplanus</taxon>
    </lineage>
</organism>
<dbReference type="InterPro" id="IPR011991">
    <property type="entry name" value="ArsR-like_HTH"/>
</dbReference>
<comment type="caution">
    <text evidence="4">The sequence shown here is derived from an EMBL/GenBank/DDBJ whole genome shotgun (WGS) entry which is preliminary data.</text>
</comment>
<dbReference type="Pfam" id="PF24266">
    <property type="entry name" value="HTH_HVO_0163_N"/>
    <property type="match status" value="1"/>
</dbReference>
<dbReference type="InterPro" id="IPR036390">
    <property type="entry name" value="WH_DNA-bd_sf"/>
</dbReference>
<dbReference type="RefSeq" id="WP_114447853.1">
    <property type="nucleotide sequence ID" value="NZ_QPHM01000001.1"/>
</dbReference>
<evidence type="ECO:0000259" key="3">
    <source>
        <dbReference type="Pfam" id="PF24266"/>
    </source>
</evidence>
<feature type="domain" description="HVO-0163 N-terminal HTH" evidence="3">
    <location>
        <begin position="43"/>
        <end position="93"/>
    </location>
</feature>
<name>A0A368N711_9EURY</name>
<dbReference type="Gene3D" id="1.10.10.10">
    <property type="entry name" value="Winged helix-like DNA-binding domain superfamily/Winged helix DNA-binding domain"/>
    <property type="match status" value="2"/>
</dbReference>
<evidence type="ECO:0000259" key="2">
    <source>
        <dbReference type="Pfam" id="PF12802"/>
    </source>
</evidence>
<dbReference type="InterPro" id="IPR056504">
    <property type="entry name" value="HTH_HVO_0163_N"/>
</dbReference>
<protein>
    <submittedName>
        <fullName evidence="4">MarR family transcriptional regulator</fullName>
    </submittedName>
</protein>
<dbReference type="InterPro" id="IPR000835">
    <property type="entry name" value="HTH_MarR-typ"/>
</dbReference>
<dbReference type="GO" id="GO:0003700">
    <property type="term" value="F:DNA-binding transcription factor activity"/>
    <property type="evidence" value="ECO:0007669"/>
    <property type="project" value="InterPro"/>
</dbReference>
<keyword evidence="5" id="KW-1185">Reference proteome</keyword>